<feature type="compositionally biased region" description="Low complexity" evidence="1">
    <location>
        <begin position="1973"/>
        <end position="1989"/>
    </location>
</feature>
<organism evidence="2 3">
    <name type="scientific">Polarella glacialis</name>
    <name type="common">Dinoflagellate</name>
    <dbReference type="NCBI Taxonomy" id="89957"/>
    <lineage>
        <taxon>Eukaryota</taxon>
        <taxon>Sar</taxon>
        <taxon>Alveolata</taxon>
        <taxon>Dinophyceae</taxon>
        <taxon>Suessiales</taxon>
        <taxon>Suessiaceae</taxon>
        <taxon>Polarella</taxon>
    </lineage>
</organism>
<dbReference type="EMBL" id="CAJNNW010009864">
    <property type="protein sequence ID" value="CAE8651380.1"/>
    <property type="molecule type" value="Genomic_DNA"/>
</dbReference>
<feature type="non-terminal residue" evidence="2">
    <location>
        <position position="5043"/>
    </location>
</feature>
<protein>
    <submittedName>
        <fullName evidence="2">Uncharacterized protein</fullName>
    </submittedName>
</protein>
<feature type="non-terminal residue" evidence="2">
    <location>
        <position position="1"/>
    </location>
</feature>
<evidence type="ECO:0000313" key="3">
    <source>
        <dbReference type="Proteomes" id="UP000626109"/>
    </source>
</evidence>
<feature type="region of interest" description="Disordered" evidence="1">
    <location>
        <begin position="1966"/>
        <end position="2003"/>
    </location>
</feature>
<feature type="region of interest" description="Disordered" evidence="1">
    <location>
        <begin position="402"/>
        <end position="434"/>
    </location>
</feature>
<evidence type="ECO:0000313" key="2">
    <source>
        <dbReference type="EMBL" id="CAE8651380.1"/>
    </source>
</evidence>
<evidence type="ECO:0000256" key="1">
    <source>
        <dbReference type="SAM" id="MobiDB-lite"/>
    </source>
</evidence>
<proteinExistence type="predicted"/>
<dbReference type="Proteomes" id="UP000626109">
    <property type="component" value="Unassembled WGS sequence"/>
</dbReference>
<accession>A0A813IKI2</accession>
<name>A0A813IKI2_POLGL</name>
<reference evidence="2" key="1">
    <citation type="submission" date="2021-02" db="EMBL/GenBank/DDBJ databases">
        <authorList>
            <person name="Dougan E. K."/>
            <person name="Rhodes N."/>
            <person name="Thang M."/>
            <person name="Chan C."/>
        </authorList>
    </citation>
    <scope>NUCLEOTIDE SEQUENCE</scope>
</reference>
<sequence length="5043" mass="539693">SVLPCGPASPARSPSTEFGALLSEFRLLLNSNINNNNNSNKKSWLSKFKPFLLQPAANHVLRLSVFAGLHLHSARHCELGPGLLMKLSFASPALHLSSQRCLTALKEVSERLVGSCRCRQRQKLATKPLSQFKTGCDLDDAALLSSTAAHYAQQARAHVEAVKSSSSKANFRNGDAVVAKSRVKPACWQLFLHHGPSYRVQPVQGVSPDAATVGLPMHHLWSHCHLAALLQGGGPAGQQQQRPAKNGSLTSTSSMPPCSWACLDALPIFAPPRCLVAETCVVAAAISKMPCCSRICSASASASGARLKVEFCLRRLSCVVEVARGLLVSRQPPLANQLVGSAGSSKTIVFAARSSLKTLVPSHSSSRKCLLQDKLSAKGHFLAVEHSLQSADLAHDAGLATSEERPRAWRGGQVQKCPATKSVQSASSEDGPEIAAKVAPSACRPRGNNNNKAQQVRKWLPLHSKTCFPTCTLRSVFCKSGSSVEEAPATPSQQPTTLFSMPQVKLPLVHVMQPLLALPASSKAALQHAPGCWGAVRSRQLCGQADVAIQACFDRVTEQTRHGKAVMLVKDGQVFSSRQTVGIACRAPAALLSLQAACISTAQTGSDLLPVSRSFGLPQGLSPVAAKRLASPQHPGCHLSAVSEAVAEAWPDGRKPASTHAAKGRILTFLLEEAFHDGLHPKLLRRSSEDRVRFEKSVAFSPQLLRVHSAAQVSTSRVFSLRSLGSSSCALKPRVAESSPEAQYFCSLPTRTAALSLPALQACGAKSRGFSCSCTGAGSSMACGGQGGQQVHCFSHLTTSLLQSPLPAVIASESADAQGDIGSELTFCFLILSRWFPALGLSISDACHSKDAVYGLSCWKRTGSSCQPWNPLEEQQQQEVAGCSSSAFFSAAGARGVGSMMVFARMIALPPRTVPALSSVFSQNRVPSVGTLRMSGDLAKSPSFRFSPTAPGVVRLACTGHCHQKVRCVYKLSASLLAKPLFILSDKQIKFRPTTTSTLTIEEVWFCLLISSNWAVTENSSQATNAMQCYVATGAPVTLQNLTSLAPVQRPSSKQIGSGRPVPGFSLIPSLEVSPAGGFLECLLAKATLKLEARVMATRATNSAPHRQAATGASGSCMDKVWVAPQQAYRVPPRTELALSSAFSQKCVHFSCTAPGLSNVRLACTSHCQQKMPCVYNLSASLVAQPLFILSDKQMSFQTTATLPLPVEEVLICLFISSSWALNSSQPSFTRRPLPSICMPLCEEHSCSCSQAAARGIGTQKFEARIIAAGASRNYSHHLQTRDGPANGASSGRCMHEVWAAPQQAYRVPPMTELALPSAFSQKRVHSLGTAPGVSNVRLACTSHCQQKVPCVYKFSASLLAKPLFVLNDKQISFGPTTNSAITIEEVLICLFISSNWAVNSFQASYAVHRFGASSARSPVQNLAYVAHVDRPRFRRIRSGMPVPSISTPFSLNPSLHGSPAGSFLDCVPAEARGIETLKFKAQAQLLATATSRNYSQESSVDHSKLRLTHQVGEAPSGFSLPRKDSSIIDFWSQEKLMKLAAPLGGGCLVESNLHQSAYILGSTSPLKSASSASTGGFLFRVPEEQQQGWCSGIHEQALAATTTRATMLSRHAPAAGERKVLSLRACGFGLQAVFAAASFAAAPPACTSWLLRAAKPRCSSNCQIAARKESLLLHKPAASSLLFSDNLRVKAVSFLKTASHSLLKASSLLSHLVQLGAGDLAHDAGCCDGAKSLSVHVGTSQQQQQLRLSSFDTKQEAQTNSTLASPACDPDAVLKKQRTLSLQRSAFTSSRSRSLVLCAAWKRPACNLHAQFEYTRRPQLTRAKQKPAAADATKTTSAACATAEKKVLLGIMPRTAAHVHRCFSAERACSTGEVASSMLLLASEFEPTTCNETKTLMLLVDAYLASSATLGLAGMNQLTRMLCLPMEMPCIQLRRSGIPTSALTPRKLVATVSCQGPAMQQQQVASKFSKWHSPSHQQQQQRHSQAQQVATISGPEEDPPTVDTVRPVSFAQACVQEVGLPLSSIQQSGSVLGQGRQRDSGTDHQQLATSCVFVCPVEFCFCPCGQSCSPVESRVLLRPGQPRRQQAVAFCFVGSCLTQQLLRTKASVPRQCNAVAKSAGSVRLVRRSLLCKPACEQFFPMWLGAAAQSQLSQPLSLTGGQSCSRINLTAGVPACGAVLGRGQQSVMKKARAELSLAAVPQSKLLGFNSLALLQMSGADSDEPLNAATTNSGLRVPLVQLALVPASPSEDSASARLEMATALAPCPLVLLRAAPEQLDRREVFLQQRRAPRAGLDNNNNNCTLVVLLPTGVQASLLSFGALSMHCVLRGQATPSQVDIIMLDFSCSLQVSCQSTTCCTPPVRFAYFAAGVMAPHISRPVPVVVASGDVLQEVSTAQVQLRRPGLWCPACHASAAAALSHLSRTQDGGFSGFQVACHEALDQCRRQLVVPQFSQWLLRVAPVTSTAKAKAILSSCSLRSHVQWKQLGRSGNQLLPAAPVVGGSAPRSAPGWQLSQTGPETLSAARSTWLFPTGSLQAARGCQKQLGVGRVPQGQHSSRWQMAMPPKVGAEVDVMLRVVLREGPNHMARHLKSLKACKPPQGIEMKRLGGCSMAAAPGVAAGKSIILAARSMIANKMLGSICSCLPTRNTAEHDLALLEASCTLAPRGCGQFPFNVQKGKVGLATQEEVLTPSAAATMRPCSVSGRAAPFTSALSSNLFRVAVEQIRLPSNLFQIGVQAAARERRGALAVTPAESSGAFKSSACDHFLRAPFSVQFQRSSLPNGLSMTGAVRFGEERASQDCQSVVPCRLGLHARWIAHWMDDKQASSPPSQRHELHSRFWQARVFGWQKVQGFDATQRILVDSSMMARHGCCVVGHLIGYIGQPQAARTQSQGRAVAASPVVAASTHAASAKSLSPRDKLGLRSQLPLGCCLPMHDAAEHDLALFEVSSSLISTGSGGFRGCYGAFNVQKGRACLATQETPNEGAANITKRCSFSARSMPCKSSSGFLRIGMQSSANQMRRAVAGTPAESSRTESRACGQFLLVSSSAQFQRTWLPIDLSMTRAVRCGEERASQDCHSLVSCRLGLHARWIAHSMDDEQASSPPSQGHELHRRLWPARIFGRQRLQGFDATQRILVDSSMMARHGCCMVGRHRICSGTSEPAASKLRALRRPQGTHFRTQPKDIASATNSVSASAGPGREEASKRIARILSPWKQVLSQRKQFLSQRKPRRSCERKSARSMPCKSSSCSFFRIEVPAAARERRGALAVTSAVAFSKEIAPRSRTEESACGHFLPVQFRAHFLVSSIPSSGLSVTKASHNLQSLVSCRLGLHAQCVEHSKDDKQSSPAPSQGRELHSRLWQARVFGVQRLRGFDATQRILVDSSMMARHGCCMVQRHRIYNGTSEHAASKVRAPVVGASTHAAGAKSFSPRDNLGLRSQLPLGCCLPMHGAAEHDLALLEVNSSLVSTGRGEFRGCYGAFNVRKGRACLATQEAPNEGAANITKRCSFSARSIPCKSGCGFLRIGTQASARQMRRAVGGLPAESSRIESRACGQFLLDSTSAQFQKTCLPTDLSMTAAVRCGGERASHNLQSLVSCRLGLHAQCVAHSKDGKQSGSAPSQGRELHSRLWQARVFGVQRLRGFDATQRILVDSSMMARHGCCMVQRRRIYSGLQEKAELQMLCHTRQPQAKHTQSPGRFCALAASPVVAASTHAASAKSFSPRDNLGLRSPLPLGCCLPMHDAAEHDLALLEVNSSLVSTGRGEFRGCYGAFNVRKGRACLATQEAPNEGAANITKRCSFSARSKPCKSGCGFLWIGTQASARQMRRAVGGTPAESTLAVSMEITHRSRTVLSACGHFLQVQFLRELDPSCRAATDSVSPVQSGMPLAQFLGLHAPCGAIQEAEKRSSLAHLQMPCSDRRHIATKTGQQKMCGASWCFPRRVVLHFGPSATPVRRELSSHCAGSCASLGLVSARPHLKPLLLPIGASRIQQPTDKKMRAAFCKLTSKLSASSLEDLGLMELPSAHKKDMSVVRCGSFLPAAVDASREGLAKSSRGRAFQQPFRLPCLRLRCLKLAAQPQQEQQQCKLDCKPQLQLARRAGSLLPTRNCPTFQLDNSIRVPCGRAHGLRLVCVVSSRGQLQGEFLCALSASWDLQTVVRCEKRDSILQSSLVRTCQNFVTSLPAASSNSSVLVCSKSQRSGHQSAAAECLLRCVTVEQDTALTEAGTVHLGSGSTKLHAAFCNLDAATRGPMPAVTALGQSLDFWPLRASGANRRAKMLVHCATLHSSTVIAATSTCAMQAEGGGNCQQKECNRSPRSACALAPTSYLPSFPASFLREALKCQDSNLQAISGPRCQVIRRVRSTPSSVMRELPCYLAPRPRATFSSVLECDDDSALTTSELWRSKVPARADEQKTGVALCTMSAACSQIPLGRLTLPRPPEPPADLAQRSSSGAEMLPVCGVPCSGFACQQLASKNTWQCISIVMAPALQHGWLATCRDVSLDFLCGAAPKKPVLPLVFFSTSYPVRAGQAADISERRLALTCRPWQQAGQSQPLRRQSPLGQVCAGEEDRHRGIVVSSASLLFQAPAIAGTSEASASWHKLAQQQQQRNQFAQAGTSWHSRLCGLKLAGLQQTQQQQLAVCRAAAAAGRFVAGRAASHSAWDAGSRLSSGKPQLGWVVAIGFRREGTAASCGPATFLPVSRLQKHQRPLCWRTPVLLRSRPAAALPKKLTPAMTGITCGADYSDLNLPLMQAACGDDTPCMSSPTLLLPQRGQAPQEPDFQLLIQRPQLLSFAAHWQSGLHVTTKSEATCQGSARHARAEERSVLPSCCMLSLVDSVLATTPHSKVHHRATYSWNIELHMRSSCSGQQQQTPLGAEPSAILPCICIPKQSARSLAAPSFIHLHSCLGQAAVMTRSPIDLLQFGCVSSFVRATPVLHSARIVPLSHGGLVAPCESGAPTSCSPGRVLTSLNLNGMVASSHLLECPRRAFACERGIQCTRSVEDCFWLSGLARHPSASSYVQIVETALGSHSLRGLRLLEHGCSSLQ</sequence>
<gene>
    <name evidence="2" type="ORF">PGLA2088_LOCUS9037</name>
</gene>
<comment type="caution">
    <text evidence="2">The sequence shown here is derived from an EMBL/GenBank/DDBJ whole genome shotgun (WGS) entry which is preliminary data.</text>
</comment>